<evidence type="ECO:0000256" key="6">
    <source>
        <dbReference type="ARBA" id="ARBA00022989"/>
    </source>
</evidence>
<evidence type="ECO:0000313" key="11">
    <source>
        <dbReference type="Proteomes" id="UP000177659"/>
    </source>
</evidence>
<dbReference type="GO" id="GO:0005886">
    <property type="term" value="C:plasma membrane"/>
    <property type="evidence" value="ECO:0007669"/>
    <property type="project" value="UniProtKB-SubCell"/>
</dbReference>
<dbReference type="InterPro" id="IPR042094">
    <property type="entry name" value="T2SS_GspF_sf"/>
</dbReference>
<feature type="domain" description="Type II secretion system protein GspF" evidence="9">
    <location>
        <begin position="70"/>
        <end position="192"/>
    </location>
</feature>
<dbReference type="AlphaFoldDB" id="A0A1F6D1W3"/>
<protein>
    <recommendedName>
        <fullName evidence="9">Type II secretion system protein GspF domain-containing protein</fullName>
    </recommendedName>
</protein>
<dbReference type="InterPro" id="IPR003004">
    <property type="entry name" value="GspF/PilC"/>
</dbReference>
<name>A0A1F6D1W3_9BACT</name>
<evidence type="ECO:0000313" key="10">
    <source>
        <dbReference type="EMBL" id="OGG55365.1"/>
    </source>
</evidence>
<evidence type="ECO:0000256" key="1">
    <source>
        <dbReference type="ARBA" id="ARBA00004429"/>
    </source>
</evidence>
<feature type="transmembrane region" description="Helical" evidence="8">
    <location>
        <begin position="169"/>
        <end position="191"/>
    </location>
</feature>
<keyword evidence="7 8" id="KW-0472">Membrane</keyword>
<dbReference type="Proteomes" id="UP000177659">
    <property type="component" value="Unassembled WGS sequence"/>
</dbReference>
<reference evidence="10 11" key="1">
    <citation type="journal article" date="2016" name="Nat. Commun.">
        <title>Thousands of microbial genomes shed light on interconnected biogeochemical processes in an aquifer system.</title>
        <authorList>
            <person name="Anantharaman K."/>
            <person name="Brown C.T."/>
            <person name="Hug L.A."/>
            <person name="Sharon I."/>
            <person name="Castelle C.J."/>
            <person name="Probst A.J."/>
            <person name="Thomas B.C."/>
            <person name="Singh A."/>
            <person name="Wilkins M.J."/>
            <person name="Karaoz U."/>
            <person name="Brodie E.L."/>
            <person name="Williams K.H."/>
            <person name="Hubbard S.S."/>
            <person name="Banfield J.F."/>
        </authorList>
    </citation>
    <scope>NUCLEOTIDE SEQUENCE [LARGE SCALE GENOMIC DNA]</scope>
</reference>
<feature type="transmembrane region" description="Helical" evidence="8">
    <location>
        <begin position="375"/>
        <end position="396"/>
    </location>
</feature>
<dbReference type="GO" id="GO:0015628">
    <property type="term" value="P:protein secretion by the type II secretion system"/>
    <property type="evidence" value="ECO:0007669"/>
    <property type="project" value="TreeGrafter"/>
</dbReference>
<sequence length="402" mass="43691">MLFNYQAVDQSGTVTSGSIDAISRDVAISSLQRRGLTISAIDAADGAQPIWKKDISLFARISNKDIVILSRQIATLFEAQVSALHVFRLLATETPNPELGKKLTEVADDLQGGNSISNALGKHPKAFSSFYVGMVRAGEESGKLDQTFSFLADYLDRTYEVGMKARNALIYPAFVISTFVVVMILMLTLVIPRLSAVLLESGQVIPIYTRVVIGVSSFLIQYGMLVLILLVVGGIFFWRFMKTERGQVAVADLQLSTPFVGDLYRKLYLSRIADNLSTMLTSGIQMVRAVEITAGVVGNPVYERLLSEAVEKVKSGISLSEALANSPEFPGIMVQMVRVGEETGELGKILETLSRFYRREVTGAVDTLVNLIEPILIVALGLGVGFLLASVLIPIYNISAGI</sequence>
<dbReference type="PANTHER" id="PTHR30012">
    <property type="entry name" value="GENERAL SECRETION PATHWAY PROTEIN"/>
    <property type="match status" value="1"/>
</dbReference>
<dbReference type="InterPro" id="IPR018076">
    <property type="entry name" value="T2SS_GspF_dom"/>
</dbReference>
<evidence type="ECO:0000256" key="5">
    <source>
        <dbReference type="ARBA" id="ARBA00022692"/>
    </source>
</evidence>
<evidence type="ECO:0000256" key="7">
    <source>
        <dbReference type="ARBA" id="ARBA00023136"/>
    </source>
</evidence>
<keyword evidence="4" id="KW-0997">Cell inner membrane</keyword>
<comment type="subcellular location">
    <subcellularLocation>
        <location evidence="1">Cell inner membrane</location>
        <topology evidence="1">Multi-pass membrane protein</topology>
    </subcellularLocation>
</comment>
<dbReference type="Pfam" id="PF00482">
    <property type="entry name" value="T2SSF"/>
    <property type="match status" value="2"/>
</dbReference>
<dbReference type="EMBL" id="MFLC01000004">
    <property type="protein sequence ID" value="OGG55365.1"/>
    <property type="molecule type" value="Genomic_DNA"/>
</dbReference>
<feature type="transmembrane region" description="Helical" evidence="8">
    <location>
        <begin position="211"/>
        <end position="238"/>
    </location>
</feature>
<comment type="caution">
    <text evidence="10">The sequence shown here is derived from an EMBL/GenBank/DDBJ whole genome shotgun (WGS) entry which is preliminary data.</text>
</comment>
<evidence type="ECO:0000256" key="8">
    <source>
        <dbReference type="SAM" id="Phobius"/>
    </source>
</evidence>
<evidence type="ECO:0000256" key="2">
    <source>
        <dbReference type="ARBA" id="ARBA00005745"/>
    </source>
</evidence>
<accession>A0A1F6D1W3</accession>
<feature type="domain" description="Type II secretion system protein GspF" evidence="9">
    <location>
        <begin position="273"/>
        <end position="394"/>
    </location>
</feature>
<dbReference type="FunFam" id="1.20.81.30:FF:000001">
    <property type="entry name" value="Type II secretion system protein F"/>
    <property type="match status" value="2"/>
</dbReference>
<evidence type="ECO:0000259" key="9">
    <source>
        <dbReference type="Pfam" id="PF00482"/>
    </source>
</evidence>
<evidence type="ECO:0000256" key="3">
    <source>
        <dbReference type="ARBA" id="ARBA00022475"/>
    </source>
</evidence>
<keyword evidence="3" id="KW-1003">Cell membrane</keyword>
<gene>
    <name evidence="10" type="ORF">A3D62_02345</name>
</gene>
<keyword evidence="5 8" id="KW-0812">Transmembrane</keyword>
<organism evidence="10 11">
    <name type="scientific">Candidatus Kaiserbacteria bacterium RIFCSPHIGHO2_02_FULL_49_11</name>
    <dbReference type="NCBI Taxonomy" id="1798489"/>
    <lineage>
        <taxon>Bacteria</taxon>
        <taxon>Candidatus Kaiseribacteriota</taxon>
    </lineage>
</organism>
<evidence type="ECO:0000256" key="4">
    <source>
        <dbReference type="ARBA" id="ARBA00022519"/>
    </source>
</evidence>
<dbReference type="Gene3D" id="1.20.81.30">
    <property type="entry name" value="Type II secretion system (T2SS), domain F"/>
    <property type="match status" value="2"/>
</dbReference>
<dbReference type="PRINTS" id="PR00812">
    <property type="entry name" value="BCTERIALGSPF"/>
</dbReference>
<keyword evidence="6 8" id="KW-1133">Transmembrane helix</keyword>
<dbReference type="PANTHER" id="PTHR30012:SF7">
    <property type="entry name" value="PROTEIN TRANSPORT PROTEIN HOFC HOMOLOG"/>
    <property type="match status" value="1"/>
</dbReference>
<comment type="similarity">
    <text evidence="2">Belongs to the GSP F family.</text>
</comment>
<proteinExistence type="inferred from homology"/>